<proteinExistence type="predicted"/>
<dbReference type="Proteomes" id="UP000281647">
    <property type="component" value="Unassembled WGS sequence"/>
</dbReference>
<accession>A0A432V6P3</accession>
<keyword evidence="1" id="KW-0472">Membrane</keyword>
<dbReference type="OrthoDB" id="8115507at2"/>
<organism evidence="2 3">
    <name type="scientific">Borborobacter arsenicus</name>
    <dbReference type="NCBI Taxonomy" id="1851146"/>
    <lineage>
        <taxon>Bacteria</taxon>
        <taxon>Pseudomonadati</taxon>
        <taxon>Pseudomonadota</taxon>
        <taxon>Alphaproteobacteria</taxon>
        <taxon>Hyphomicrobiales</taxon>
        <taxon>Phyllobacteriaceae</taxon>
        <taxon>Borborobacter</taxon>
    </lineage>
</organism>
<sequence length="96" mass="10080">MLWNLDPAWLMMAVAVVLVAAVVFGSALDAIMRDDGFGPIGNMIVFVGGFFAAILLVNVYGVSLRDLTLATVTGFGGAFVSFAILMLLKAGAARLR</sequence>
<evidence type="ECO:0000313" key="2">
    <source>
        <dbReference type="EMBL" id="RUM97743.1"/>
    </source>
</evidence>
<dbReference type="EMBL" id="RKST01000010">
    <property type="protein sequence ID" value="RUM97743.1"/>
    <property type="molecule type" value="Genomic_DNA"/>
</dbReference>
<protein>
    <recommendedName>
        <fullName evidence="4">GlsB/YeaQ/YmgE family stress response membrane protein</fullName>
    </recommendedName>
</protein>
<keyword evidence="1" id="KW-1133">Transmembrane helix</keyword>
<keyword evidence="3" id="KW-1185">Reference proteome</keyword>
<keyword evidence="1" id="KW-0812">Transmembrane</keyword>
<feature type="transmembrane region" description="Helical" evidence="1">
    <location>
        <begin position="6"/>
        <end position="28"/>
    </location>
</feature>
<dbReference type="RefSeq" id="WP_128625048.1">
    <property type="nucleotide sequence ID" value="NZ_ML133510.1"/>
</dbReference>
<evidence type="ECO:0000313" key="3">
    <source>
        <dbReference type="Proteomes" id="UP000281647"/>
    </source>
</evidence>
<name>A0A432V6P3_9HYPH</name>
<evidence type="ECO:0000256" key="1">
    <source>
        <dbReference type="SAM" id="Phobius"/>
    </source>
</evidence>
<feature type="transmembrane region" description="Helical" evidence="1">
    <location>
        <begin position="40"/>
        <end position="61"/>
    </location>
</feature>
<gene>
    <name evidence="2" type="ORF">EET67_11810</name>
</gene>
<evidence type="ECO:0008006" key="4">
    <source>
        <dbReference type="Google" id="ProtNLM"/>
    </source>
</evidence>
<reference evidence="2 3" key="1">
    <citation type="submission" date="2018-11" db="EMBL/GenBank/DDBJ databases">
        <title>Pseudaminobacter arsenicus sp. nov., an arsenic-resistant bacterium isolated from arsenic-rich aquifers.</title>
        <authorList>
            <person name="Mu Y."/>
        </authorList>
    </citation>
    <scope>NUCLEOTIDE SEQUENCE [LARGE SCALE GENOMIC DNA]</scope>
    <source>
        <strain evidence="2 3">CB3</strain>
    </source>
</reference>
<dbReference type="AlphaFoldDB" id="A0A432V6P3"/>
<feature type="transmembrane region" description="Helical" evidence="1">
    <location>
        <begin position="67"/>
        <end position="88"/>
    </location>
</feature>
<comment type="caution">
    <text evidence="2">The sequence shown here is derived from an EMBL/GenBank/DDBJ whole genome shotgun (WGS) entry which is preliminary data.</text>
</comment>